<evidence type="ECO:0000259" key="8">
    <source>
        <dbReference type="PROSITE" id="PS50850"/>
    </source>
</evidence>
<sequence length="229" mass="25250">MVIFDMSLHSIYTMSIVSVVGSLILIILVEYCPRRTLLMYPSLALAIVFAILATVVQIATSKTAVLEIATTILCYGIFNIGPNLILFVMPTELFPTSYRATCFALVYSSGKLGSILVQSIPAVLYSSDQHGRGYFLFSMIGCLSAISLFSRIWLPTYGTSPISRFARYRFLNLEDQLEEITRPERMALGRLGGFGWLENAPTENTQSRNYTSSRGKGGPGQSEGMPSQI</sequence>
<dbReference type="InterPro" id="IPR050360">
    <property type="entry name" value="MFS_Sugar_Transporters"/>
</dbReference>
<keyword evidence="10" id="KW-1185">Reference proteome</keyword>
<comment type="similarity">
    <text evidence="2">Belongs to the major facilitator superfamily. Sugar transporter (TC 2.A.1.1) family.</text>
</comment>
<evidence type="ECO:0000256" key="5">
    <source>
        <dbReference type="ARBA" id="ARBA00023136"/>
    </source>
</evidence>
<dbReference type="GeneID" id="36579049"/>
<evidence type="ECO:0000256" key="6">
    <source>
        <dbReference type="SAM" id="MobiDB-lite"/>
    </source>
</evidence>
<evidence type="ECO:0000256" key="1">
    <source>
        <dbReference type="ARBA" id="ARBA00004141"/>
    </source>
</evidence>
<dbReference type="SUPFAM" id="SSF103473">
    <property type="entry name" value="MFS general substrate transporter"/>
    <property type="match status" value="1"/>
</dbReference>
<dbReference type="Proteomes" id="UP000235371">
    <property type="component" value="Unassembled WGS sequence"/>
</dbReference>
<feature type="transmembrane region" description="Helical" evidence="7">
    <location>
        <begin position="12"/>
        <end position="31"/>
    </location>
</feature>
<reference evidence="9 10" key="1">
    <citation type="submission" date="2016-04" db="EMBL/GenBank/DDBJ databases">
        <title>A degradative enzymes factory behind the ericoid mycorrhizal symbiosis.</title>
        <authorList>
            <consortium name="DOE Joint Genome Institute"/>
            <person name="Martino E."/>
            <person name="Morin E."/>
            <person name="Grelet G."/>
            <person name="Kuo A."/>
            <person name="Kohler A."/>
            <person name="Daghino S."/>
            <person name="Barry K."/>
            <person name="Choi C."/>
            <person name="Cichocki N."/>
            <person name="Clum A."/>
            <person name="Copeland A."/>
            <person name="Hainaut M."/>
            <person name="Haridas S."/>
            <person name="Labutti K."/>
            <person name="Lindquist E."/>
            <person name="Lipzen A."/>
            <person name="Khouja H.-R."/>
            <person name="Murat C."/>
            <person name="Ohm R."/>
            <person name="Olson A."/>
            <person name="Spatafora J."/>
            <person name="Veneault-Fourrey C."/>
            <person name="Henrissat B."/>
            <person name="Grigoriev I."/>
            <person name="Martin F."/>
            <person name="Perotto S."/>
        </authorList>
    </citation>
    <scope>NUCLEOTIDE SEQUENCE [LARGE SCALE GENOMIC DNA]</scope>
    <source>
        <strain evidence="9 10">E</strain>
    </source>
</reference>
<evidence type="ECO:0000256" key="3">
    <source>
        <dbReference type="ARBA" id="ARBA00022692"/>
    </source>
</evidence>
<dbReference type="InterPro" id="IPR005828">
    <property type="entry name" value="MFS_sugar_transport-like"/>
</dbReference>
<dbReference type="AlphaFoldDB" id="A0A2J6SQC6"/>
<keyword evidence="3 7" id="KW-0812">Transmembrane</keyword>
<dbReference type="InterPro" id="IPR036259">
    <property type="entry name" value="MFS_trans_sf"/>
</dbReference>
<dbReference type="Gene3D" id="1.20.1250.20">
    <property type="entry name" value="MFS general substrate transporter like domains"/>
    <property type="match status" value="1"/>
</dbReference>
<dbReference type="RefSeq" id="XP_024729875.1">
    <property type="nucleotide sequence ID" value="XM_024870967.1"/>
</dbReference>
<dbReference type="STRING" id="1095630.A0A2J6SQC6"/>
<dbReference type="Pfam" id="PF00083">
    <property type="entry name" value="Sugar_tr"/>
    <property type="match status" value="1"/>
</dbReference>
<dbReference type="InterPro" id="IPR020846">
    <property type="entry name" value="MFS_dom"/>
</dbReference>
<name>A0A2J6SQC6_9HELO</name>
<evidence type="ECO:0000313" key="9">
    <source>
        <dbReference type="EMBL" id="PMD52971.1"/>
    </source>
</evidence>
<organism evidence="9 10">
    <name type="scientific">Hyaloscypha bicolor E</name>
    <dbReference type="NCBI Taxonomy" id="1095630"/>
    <lineage>
        <taxon>Eukaryota</taxon>
        <taxon>Fungi</taxon>
        <taxon>Dikarya</taxon>
        <taxon>Ascomycota</taxon>
        <taxon>Pezizomycotina</taxon>
        <taxon>Leotiomycetes</taxon>
        <taxon>Helotiales</taxon>
        <taxon>Hyaloscyphaceae</taxon>
        <taxon>Hyaloscypha</taxon>
        <taxon>Hyaloscypha bicolor</taxon>
    </lineage>
</organism>
<comment type="subcellular location">
    <subcellularLocation>
        <location evidence="1">Membrane</location>
        <topology evidence="1">Multi-pass membrane protein</topology>
    </subcellularLocation>
</comment>
<dbReference type="OrthoDB" id="433512at2759"/>
<evidence type="ECO:0000313" key="10">
    <source>
        <dbReference type="Proteomes" id="UP000235371"/>
    </source>
</evidence>
<feature type="domain" description="Major facilitator superfamily (MFS) profile" evidence="8">
    <location>
        <begin position="1"/>
        <end position="159"/>
    </location>
</feature>
<feature type="region of interest" description="Disordered" evidence="6">
    <location>
        <begin position="199"/>
        <end position="229"/>
    </location>
</feature>
<dbReference type="InParanoid" id="A0A2J6SQC6"/>
<dbReference type="GO" id="GO:0005351">
    <property type="term" value="F:carbohydrate:proton symporter activity"/>
    <property type="evidence" value="ECO:0007669"/>
    <property type="project" value="TreeGrafter"/>
</dbReference>
<feature type="transmembrane region" description="Helical" evidence="7">
    <location>
        <begin position="133"/>
        <end position="154"/>
    </location>
</feature>
<dbReference type="PROSITE" id="PS50850">
    <property type="entry name" value="MFS"/>
    <property type="match status" value="1"/>
</dbReference>
<evidence type="ECO:0000256" key="2">
    <source>
        <dbReference type="ARBA" id="ARBA00010992"/>
    </source>
</evidence>
<dbReference type="PANTHER" id="PTHR48022:SF2">
    <property type="entry name" value="PLASTIDIC GLUCOSE TRANSPORTER 4"/>
    <property type="match status" value="1"/>
</dbReference>
<proteinExistence type="inferred from homology"/>
<protein>
    <recommendedName>
        <fullName evidence="8">Major facilitator superfamily (MFS) profile domain-containing protein</fullName>
    </recommendedName>
</protein>
<feature type="transmembrane region" description="Helical" evidence="7">
    <location>
        <begin position="100"/>
        <end position="121"/>
    </location>
</feature>
<dbReference type="EMBL" id="KZ613895">
    <property type="protein sequence ID" value="PMD52971.1"/>
    <property type="molecule type" value="Genomic_DNA"/>
</dbReference>
<feature type="compositionally biased region" description="Polar residues" evidence="6">
    <location>
        <begin position="201"/>
        <end position="214"/>
    </location>
</feature>
<accession>A0A2J6SQC6</accession>
<evidence type="ECO:0000256" key="7">
    <source>
        <dbReference type="SAM" id="Phobius"/>
    </source>
</evidence>
<keyword evidence="5 7" id="KW-0472">Membrane</keyword>
<keyword evidence="4 7" id="KW-1133">Transmembrane helix</keyword>
<gene>
    <name evidence="9" type="ORF">K444DRAFT_195178</name>
</gene>
<feature type="transmembrane region" description="Helical" evidence="7">
    <location>
        <begin position="38"/>
        <end position="59"/>
    </location>
</feature>
<feature type="transmembrane region" description="Helical" evidence="7">
    <location>
        <begin position="65"/>
        <end position="88"/>
    </location>
</feature>
<dbReference type="GO" id="GO:0016020">
    <property type="term" value="C:membrane"/>
    <property type="evidence" value="ECO:0007669"/>
    <property type="project" value="UniProtKB-SubCell"/>
</dbReference>
<evidence type="ECO:0000256" key="4">
    <source>
        <dbReference type="ARBA" id="ARBA00022989"/>
    </source>
</evidence>
<dbReference type="PANTHER" id="PTHR48022">
    <property type="entry name" value="PLASTIDIC GLUCOSE TRANSPORTER 4"/>
    <property type="match status" value="1"/>
</dbReference>